<organism evidence="9 10">
    <name type="scientific">Ruegeria intermedia</name>
    <dbReference type="NCBI Taxonomy" id="996115"/>
    <lineage>
        <taxon>Bacteria</taxon>
        <taxon>Pseudomonadati</taxon>
        <taxon>Pseudomonadota</taxon>
        <taxon>Alphaproteobacteria</taxon>
        <taxon>Rhodobacterales</taxon>
        <taxon>Roseobacteraceae</taxon>
        <taxon>Ruegeria</taxon>
    </lineage>
</organism>
<dbReference type="InterPro" id="IPR017941">
    <property type="entry name" value="Rieske_2Fe-2S"/>
</dbReference>
<sequence length="374" mass="42615">MTAPLTRSLEARYYTDPAVFEREKQGLLARTWQFAGHVAQVREPGDYFAFEIAGQNLFCIRGRDGKIRTFYNVCQHRAHEMVTGAGNTRVVVCPYHAWTYELTGQLRAGPNIKSVPGFDRSAICLTPVRTELFNGFIFVNLDDDAAPMDHWYPGVRAEIRAFVPQIDDLEPLEWVEIPENCNWKVSIENYSECYHCPTNHPTFATGVVKPETYDIQPDAGGGYVLRHTTECQSLDKMTYPIDLSVPHAGDYQSWFLWPMFSFQCYPGNVLNTYHWRAQDADHCTVWRGWYTEGGSESAVIRQLAVQDRETTVEEDIRLVESVHRGLKSRGYRPGPLVLDPACGVMSEHSIARLQQWMREAVDTDASGVDDVRHL</sequence>
<evidence type="ECO:0000256" key="3">
    <source>
        <dbReference type="ARBA" id="ARBA00022723"/>
    </source>
</evidence>
<evidence type="ECO:0000256" key="1">
    <source>
        <dbReference type="ARBA" id="ARBA00001962"/>
    </source>
</evidence>
<dbReference type="AlphaFoldDB" id="A0A1M4WKN2"/>
<evidence type="ECO:0000256" key="5">
    <source>
        <dbReference type="ARBA" id="ARBA00023004"/>
    </source>
</evidence>
<dbReference type="GO" id="GO:0051537">
    <property type="term" value="F:2 iron, 2 sulfur cluster binding"/>
    <property type="evidence" value="ECO:0007669"/>
    <property type="project" value="UniProtKB-KW"/>
</dbReference>
<name>A0A1M4WKN2_9RHOB</name>
<dbReference type="OrthoDB" id="7456916at2"/>
<keyword evidence="10" id="KW-1185">Reference proteome</keyword>
<evidence type="ECO:0000313" key="9">
    <source>
        <dbReference type="EMBL" id="SHE81788.1"/>
    </source>
</evidence>
<accession>A0A1M4WKN2</accession>
<dbReference type="SUPFAM" id="SSF50022">
    <property type="entry name" value="ISP domain"/>
    <property type="match status" value="1"/>
</dbReference>
<dbReference type="PROSITE" id="PS51296">
    <property type="entry name" value="RIESKE"/>
    <property type="match status" value="1"/>
</dbReference>
<dbReference type="RefSeq" id="WP_149775570.1">
    <property type="nucleotide sequence ID" value="NZ_FQVK01000009.1"/>
</dbReference>
<dbReference type="PRINTS" id="PR00090">
    <property type="entry name" value="RNGDIOXGNASE"/>
</dbReference>
<dbReference type="SUPFAM" id="SSF55961">
    <property type="entry name" value="Bet v1-like"/>
    <property type="match status" value="1"/>
</dbReference>
<keyword evidence="6" id="KW-0411">Iron-sulfur</keyword>
<dbReference type="InterPro" id="IPR015879">
    <property type="entry name" value="Ring_hydroxy_dOase_asu_C_dom"/>
</dbReference>
<evidence type="ECO:0000256" key="6">
    <source>
        <dbReference type="ARBA" id="ARBA00023014"/>
    </source>
</evidence>
<dbReference type="InterPro" id="IPR036922">
    <property type="entry name" value="Rieske_2Fe-2S_sf"/>
</dbReference>
<evidence type="ECO:0000256" key="7">
    <source>
        <dbReference type="ARBA" id="ARBA00023027"/>
    </source>
</evidence>
<dbReference type="Gene3D" id="3.90.380.10">
    <property type="entry name" value="Naphthalene 1,2-dioxygenase Alpha Subunit, Chain A, domain 1"/>
    <property type="match status" value="1"/>
</dbReference>
<dbReference type="PANTHER" id="PTHR43756:SF5">
    <property type="entry name" value="CHOLINE MONOOXYGENASE, CHLOROPLASTIC"/>
    <property type="match status" value="1"/>
</dbReference>
<dbReference type="PANTHER" id="PTHR43756">
    <property type="entry name" value="CHOLINE MONOOXYGENASE, CHLOROPLASTIC"/>
    <property type="match status" value="1"/>
</dbReference>
<evidence type="ECO:0000313" key="10">
    <source>
        <dbReference type="Proteomes" id="UP000325134"/>
    </source>
</evidence>
<evidence type="ECO:0000259" key="8">
    <source>
        <dbReference type="PROSITE" id="PS51296"/>
    </source>
</evidence>
<dbReference type="Pfam" id="PF00848">
    <property type="entry name" value="Ring_hydroxyl_A"/>
    <property type="match status" value="1"/>
</dbReference>
<comment type="cofactor">
    <cofactor evidence="1">
        <name>Fe cation</name>
        <dbReference type="ChEBI" id="CHEBI:24875"/>
    </cofactor>
</comment>
<dbReference type="GO" id="GO:0051213">
    <property type="term" value="F:dioxygenase activity"/>
    <property type="evidence" value="ECO:0007669"/>
    <property type="project" value="UniProtKB-KW"/>
</dbReference>
<feature type="domain" description="Rieske" evidence="8">
    <location>
        <begin position="32"/>
        <end position="139"/>
    </location>
</feature>
<keyword evidence="3" id="KW-0479">Metal-binding</keyword>
<dbReference type="CDD" id="cd03469">
    <property type="entry name" value="Rieske_RO_Alpha_N"/>
    <property type="match status" value="1"/>
</dbReference>
<keyword evidence="5" id="KW-0408">Iron</keyword>
<evidence type="ECO:0000256" key="4">
    <source>
        <dbReference type="ARBA" id="ARBA00023002"/>
    </source>
</evidence>
<evidence type="ECO:0000256" key="2">
    <source>
        <dbReference type="ARBA" id="ARBA00022714"/>
    </source>
</evidence>
<keyword evidence="9" id="KW-0223">Dioxygenase</keyword>
<dbReference type="InterPro" id="IPR001663">
    <property type="entry name" value="Rng_hydr_dOase-A"/>
</dbReference>
<dbReference type="GO" id="GO:0005506">
    <property type="term" value="F:iron ion binding"/>
    <property type="evidence" value="ECO:0007669"/>
    <property type="project" value="InterPro"/>
</dbReference>
<dbReference type="Gene3D" id="2.102.10.10">
    <property type="entry name" value="Rieske [2Fe-2S] iron-sulphur domain"/>
    <property type="match status" value="1"/>
</dbReference>
<keyword evidence="7" id="KW-0520">NAD</keyword>
<dbReference type="EMBL" id="FQVK01000009">
    <property type="protein sequence ID" value="SHE81788.1"/>
    <property type="molecule type" value="Genomic_DNA"/>
</dbReference>
<dbReference type="InterPro" id="IPR015881">
    <property type="entry name" value="ARHD_Rieske_2Fe_2S"/>
</dbReference>
<dbReference type="Proteomes" id="UP000325134">
    <property type="component" value="Unassembled WGS sequence"/>
</dbReference>
<proteinExistence type="predicted"/>
<reference evidence="9 10" key="1">
    <citation type="submission" date="2016-11" db="EMBL/GenBank/DDBJ databases">
        <authorList>
            <person name="Varghese N."/>
            <person name="Submissions S."/>
        </authorList>
    </citation>
    <scope>NUCLEOTIDE SEQUENCE [LARGE SCALE GENOMIC DNA]</scope>
    <source>
        <strain evidence="9 10">DSM 29341</strain>
    </source>
</reference>
<dbReference type="PROSITE" id="PS00570">
    <property type="entry name" value="RING_HYDROXYL_ALPHA"/>
    <property type="match status" value="1"/>
</dbReference>
<dbReference type="Pfam" id="PF00355">
    <property type="entry name" value="Rieske"/>
    <property type="match status" value="1"/>
</dbReference>
<protein>
    <submittedName>
        <fullName evidence="9">Phenylpropionate dioxygenase, large terminal subunit</fullName>
    </submittedName>
</protein>
<gene>
    <name evidence="9" type="ORF">SAMN05444279_10919</name>
</gene>
<keyword evidence="2" id="KW-0001">2Fe-2S</keyword>
<keyword evidence="4" id="KW-0560">Oxidoreductase</keyword>